<organism evidence="2">
    <name type="scientific">uncultured Caudovirales phage</name>
    <dbReference type="NCBI Taxonomy" id="2100421"/>
    <lineage>
        <taxon>Viruses</taxon>
        <taxon>Duplodnaviria</taxon>
        <taxon>Heunggongvirae</taxon>
        <taxon>Uroviricota</taxon>
        <taxon>Caudoviricetes</taxon>
        <taxon>Peduoviridae</taxon>
        <taxon>Maltschvirus</taxon>
        <taxon>Maltschvirus maltsch</taxon>
    </lineage>
</organism>
<name>A0A6J5T3N0_9CAUD</name>
<gene>
    <name evidence="2" type="ORF">UFOVP1636_190</name>
</gene>
<protein>
    <submittedName>
        <fullName evidence="2">Uncharacterized protein</fullName>
    </submittedName>
</protein>
<evidence type="ECO:0000313" key="2">
    <source>
        <dbReference type="EMBL" id="CAB4221207.1"/>
    </source>
</evidence>
<dbReference type="EMBL" id="LR797503">
    <property type="protein sequence ID" value="CAB4221207.1"/>
    <property type="molecule type" value="Genomic_DNA"/>
</dbReference>
<accession>A0A6J5T3N0</accession>
<reference evidence="2" key="1">
    <citation type="submission" date="2020-05" db="EMBL/GenBank/DDBJ databases">
        <authorList>
            <person name="Chiriac C."/>
            <person name="Salcher M."/>
            <person name="Ghai R."/>
            <person name="Kavagutti S V."/>
        </authorList>
    </citation>
    <scope>NUCLEOTIDE SEQUENCE</scope>
</reference>
<evidence type="ECO:0000256" key="1">
    <source>
        <dbReference type="SAM" id="MobiDB-lite"/>
    </source>
</evidence>
<feature type="compositionally biased region" description="Polar residues" evidence="1">
    <location>
        <begin position="7"/>
        <end position="17"/>
    </location>
</feature>
<feature type="region of interest" description="Disordered" evidence="1">
    <location>
        <begin position="7"/>
        <end position="29"/>
    </location>
</feature>
<proteinExistence type="predicted"/>
<sequence length="76" mass="8732">MFITEFFSTNSAEGYSSENDDQSVKKMTDSRKSRLTLLQIKRLRVMNDLRTFERQQEVEDVAKQYKPPAAAGMPGL</sequence>